<keyword evidence="3" id="KW-1185">Reference proteome</keyword>
<protein>
    <submittedName>
        <fullName evidence="2">Uncharacterized protein</fullName>
    </submittedName>
</protein>
<gene>
    <name evidence="2" type="ORF">PARMNEM_LOCUS20254</name>
</gene>
<evidence type="ECO:0000313" key="3">
    <source>
        <dbReference type="Proteomes" id="UP001314205"/>
    </source>
</evidence>
<name>A0AAV1M3G0_9NEOP</name>
<dbReference type="EMBL" id="CAVLGL010000137">
    <property type="protein sequence ID" value="CAK1601650.1"/>
    <property type="molecule type" value="Genomic_DNA"/>
</dbReference>
<feature type="chain" id="PRO_5043505688" evidence="1">
    <location>
        <begin position="18"/>
        <end position="251"/>
    </location>
</feature>
<feature type="signal peptide" evidence="1">
    <location>
        <begin position="1"/>
        <end position="17"/>
    </location>
</feature>
<dbReference type="Proteomes" id="UP001314205">
    <property type="component" value="Unassembled WGS sequence"/>
</dbReference>
<accession>A0AAV1M3G0</accession>
<evidence type="ECO:0000256" key="1">
    <source>
        <dbReference type="SAM" id="SignalP"/>
    </source>
</evidence>
<keyword evidence="1" id="KW-0732">Signal</keyword>
<reference evidence="2 3" key="1">
    <citation type="submission" date="2023-11" db="EMBL/GenBank/DDBJ databases">
        <authorList>
            <person name="Hedman E."/>
            <person name="Englund M."/>
            <person name="Stromberg M."/>
            <person name="Nyberg Akerstrom W."/>
            <person name="Nylinder S."/>
            <person name="Jareborg N."/>
            <person name="Kallberg Y."/>
            <person name="Kronander E."/>
        </authorList>
    </citation>
    <scope>NUCLEOTIDE SEQUENCE [LARGE SCALE GENOMIC DNA]</scope>
</reference>
<sequence length="251" mass="25477">MAAKLIVLVAALTVCQAVPVWIENYPQIYVRDGRSPSVAFGFGSGFATDIGGIKQASSYGTSFQSGGGEAYGSGLASADGRTFARGTGVAKVPQVTYPVSNQQFVSNNFNRNNYGSAVSSAHNHGNFGSALSAAQSQNGYGSAISNVNNRGFQTALSSAQNYNGLGYQSAVAAANSNGLGQGSAISAAQGFNGNNNFGTAVAAAQNFGNYQASTAQAIQQRGGLLRESGATSINAPGIQAANAHAINTGYY</sequence>
<proteinExistence type="predicted"/>
<dbReference type="AlphaFoldDB" id="A0AAV1M3G0"/>
<evidence type="ECO:0000313" key="2">
    <source>
        <dbReference type="EMBL" id="CAK1601650.1"/>
    </source>
</evidence>
<comment type="caution">
    <text evidence="2">The sequence shown here is derived from an EMBL/GenBank/DDBJ whole genome shotgun (WGS) entry which is preliminary data.</text>
</comment>
<organism evidence="2 3">
    <name type="scientific">Parnassius mnemosyne</name>
    <name type="common">clouded apollo</name>
    <dbReference type="NCBI Taxonomy" id="213953"/>
    <lineage>
        <taxon>Eukaryota</taxon>
        <taxon>Metazoa</taxon>
        <taxon>Ecdysozoa</taxon>
        <taxon>Arthropoda</taxon>
        <taxon>Hexapoda</taxon>
        <taxon>Insecta</taxon>
        <taxon>Pterygota</taxon>
        <taxon>Neoptera</taxon>
        <taxon>Endopterygota</taxon>
        <taxon>Lepidoptera</taxon>
        <taxon>Glossata</taxon>
        <taxon>Ditrysia</taxon>
        <taxon>Papilionoidea</taxon>
        <taxon>Papilionidae</taxon>
        <taxon>Parnassiinae</taxon>
        <taxon>Parnassini</taxon>
        <taxon>Parnassius</taxon>
        <taxon>Driopa</taxon>
    </lineage>
</organism>